<dbReference type="AlphaFoldDB" id="L0E0H7"/>
<evidence type="ECO:0000256" key="5">
    <source>
        <dbReference type="ARBA" id="ARBA00023136"/>
    </source>
</evidence>
<feature type="transmembrane region" description="Helical" evidence="6">
    <location>
        <begin position="6"/>
        <end position="28"/>
    </location>
</feature>
<keyword evidence="4 6" id="KW-1133">Transmembrane helix</keyword>
<evidence type="ECO:0000256" key="1">
    <source>
        <dbReference type="ARBA" id="ARBA00004651"/>
    </source>
</evidence>
<dbReference type="Gene3D" id="1.20.81.30">
    <property type="entry name" value="Type II secretion system (T2SS), domain F"/>
    <property type="match status" value="1"/>
</dbReference>
<dbReference type="PANTHER" id="PTHR35007:SF2">
    <property type="entry name" value="PILUS ASSEMBLE PROTEIN"/>
    <property type="match status" value="1"/>
</dbReference>
<evidence type="ECO:0000256" key="6">
    <source>
        <dbReference type="SAM" id="Phobius"/>
    </source>
</evidence>
<keyword evidence="2" id="KW-1003">Cell membrane</keyword>
<evidence type="ECO:0000313" key="9">
    <source>
        <dbReference type="Proteomes" id="UP000010809"/>
    </source>
</evidence>
<dbReference type="Proteomes" id="UP000010809">
    <property type="component" value="Chromosome"/>
</dbReference>
<dbReference type="RefSeq" id="WP_015259257.1">
    <property type="nucleotide sequence ID" value="NC_019902.2"/>
</dbReference>
<keyword evidence="9" id="KW-1185">Reference proteome</keyword>
<dbReference type="HOGENOM" id="CLU_056917_2_0_6"/>
<feature type="transmembrane region" description="Helical" evidence="6">
    <location>
        <begin position="97"/>
        <end position="116"/>
    </location>
</feature>
<dbReference type="eggNOG" id="COG2064">
    <property type="taxonomic scope" value="Bacteria"/>
</dbReference>
<evidence type="ECO:0000256" key="2">
    <source>
        <dbReference type="ARBA" id="ARBA00022475"/>
    </source>
</evidence>
<dbReference type="STRING" id="1255043.TVNIR_2498"/>
<dbReference type="PATRIC" id="fig|1255043.3.peg.2521"/>
<dbReference type="PANTHER" id="PTHR35007">
    <property type="entry name" value="INTEGRAL MEMBRANE PROTEIN-RELATED"/>
    <property type="match status" value="1"/>
</dbReference>
<evidence type="ECO:0000313" key="8">
    <source>
        <dbReference type="EMBL" id="AGA34141.1"/>
    </source>
</evidence>
<organism evidence="8 9">
    <name type="scientific">Thioalkalivibrio nitratireducens (strain DSM 14787 / UNIQEM 213 / ALEN2)</name>
    <dbReference type="NCBI Taxonomy" id="1255043"/>
    <lineage>
        <taxon>Bacteria</taxon>
        <taxon>Pseudomonadati</taxon>
        <taxon>Pseudomonadota</taxon>
        <taxon>Gammaproteobacteria</taxon>
        <taxon>Chromatiales</taxon>
        <taxon>Ectothiorhodospiraceae</taxon>
        <taxon>Thioalkalivibrio</taxon>
    </lineage>
</organism>
<feature type="transmembrane region" description="Helical" evidence="6">
    <location>
        <begin position="278"/>
        <end position="300"/>
    </location>
</feature>
<comment type="subcellular location">
    <subcellularLocation>
        <location evidence="1">Cell membrane</location>
        <topology evidence="1">Multi-pass membrane protein</topology>
    </subcellularLocation>
</comment>
<dbReference type="InterPro" id="IPR042094">
    <property type="entry name" value="T2SS_GspF_sf"/>
</dbReference>
<name>L0E0H7_THIND</name>
<dbReference type="GO" id="GO:0005886">
    <property type="term" value="C:plasma membrane"/>
    <property type="evidence" value="ECO:0007669"/>
    <property type="project" value="UniProtKB-SubCell"/>
</dbReference>
<dbReference type="InterPro" id="IPR018076">
    <property type="entry name" value="T2SS_GspF_dom"/>
</dbReference>
<accession>L0E0H7</accession>
<sequence>MDVDAWWLALVSLALVAFALGLLGWGLVRRVHEDELIGRRIGGVRGQGGAAQGLARLGSLATGMRPAVSKRAPAFDPAELSRLLAQAGYPRPVHRRVFVTVANVLPVAVGLLGFLWLSASGQLEARPLAGLAMVTILAVLLPKRVLGVLAARRQARIGHEAGLFVQLLRLLLEAGLSLEHALRVIATEARTLLPDTAQELELVLQRVEAGQELAEALDEMSHALQVPEIEDAAPILRQFVQQGGGVRGPLKKLSDLILDRQETRSQEKISKMAAKMSVVMMVFLFPALLAFLAAPGLMALGRGLMGVGDG</sequence>
<keyword evidence="3 6" id="KW-0812">Transmembrane</keyword>
<reference evidence="8" key="1">
    <citation type="submission" date="2015-12" db="EMBL/GenBank/DDBJ databases">
        <authorList>
            <person name="Tikhonova T.V."/>
            <person name="Pavlov A.R."/>
            <person name="Beletsky A.V."/>
            <person name="Mardanov A.V."/>
            <person name="Sorokin D.Y."/>
            <person name="Ravin N.V."/>
            <person name="Popov V.O."/>
        </authorList>
    </citation>
    <scope>NUCLEOTIDE SEQUENCE</scope>
    <source>
        <strain evidence="8">DSM 14787</strain>
    </source>
</reference>
<dbReference type="Pfam" id="PF00482">
    <property type="entry name" value="T2SSF"/>
    <property type="match status" value="1"/>
</dbReference>
<evidence type="ECO:0000259" key="7">
    <source>
        <dbReference type="Pfam" id="PF00482"/>
    </source>
</evidence>
<proteinExistence type="predicted"/>
<evidence type="ECO:0000256" key="3">
    <source>
        <dbReference type="ARBA" id="ARBA00022692"/>
    </source>
</evidence>
<dbReference type="KEGG" id="tni:TVNIR_2498"/>
<dbReference type="EMBL" id="CP003989">
    <property type="protein sequence ID" value="AGA34141.1"/>
    <property type="molecule type" value="Genomic_DNA"/>
</dbReference>
<keyword evidence="5 6" id="KW-0472">Membrane</keyword>
<feature type="domain" description="Type II secretion system protein GspF" evidence="7">
    <location>
        <begin position="164"/>
        <end position="292"/>
    </location>
</feature>
<evidence type="ECO:0000256" key="4">
    <source>
        <dbReference type="ARBA" id="ARBA00022989"/>
    </source>
</evidence>
<gene>
    <name evidence="8" type="ordered locus">TVNIR_2498</name>
</gene>
<protein>
    <submittedName>
        <fullName evidence="8">Type II secretion system protein</fullName>
    </submittedName>
</protein>
<dbReference type="OrthoDB" id="8534919at2"/>
<feature type="transmembrane region" description="Helical" evidence="6">
    <location>
        <begin position="128"/>
        <end position="146"/>
    </location>
</feature>